<dbReference type="InterPro" id="IPR026466">
    <property type="entry name" value="Fim_isopep_form_D2_dom"/>
</dbReference>
<dbReference type="InterPro" id="IPR041033">
    <property type="entry name" value="SpaA_PFL_dom_1"/>
</dbReference>
<evidence type="ECO:0000256" key="3">
    <source>
        <dbReference type="ARBA" id="ARBA00022729"/>
    </source>
</evidence>
<keyword evidence="5" id="KW-1133">Transmembrane helix</keyword>
<accession>A0ABR7PDN8</accession>
<keyword evidence="9" id="KW-1185">Reference proteome</keyword>
<keyword evidence="4" id="KW-0572">Peptidoglycan-anchor</keyword>
<protein>
    <submittedName>
        <fullName evidence="8">Isopeptide-forming domain-containing fimbrial protein</fullName>
    </submittedName>
</protein>
<reference evidence="8 9" key="1">
    <citation type="submission" date="2020-08" db="EMBL/GenBank/DDBJ databases">
        <title>Genome public.</title>
        <authorList>
            <person name="Liu C."/>
            <person name="Sun Q."/>
        </authorList>
    </citation>
    <scope>NUCLEOTIDE SEQUENCE [LARGE SCALE GENOMIC DNA]</scope>
    <source>
        <strain evidence="8 9">3_YM_SP_D4_24.mj</strain>
    </source>
</reference>
<evidence type="ECO:0000259" key="7">
    <source>
        <dbReference type="PROSITE" id="PS50847"/>
    </source>
</evidence>
<evidence type="ECO:0000256" key="4">
    <source>
        <dbReference type="ARBA" id="ARBA00023088"/>
    </source>
</evidence>
<dbReference type="NCBIfam" id="TIGR01167">
    <property type="entry name" value="LPXTG_anchor"/>
    <property type="match status" value="1"/>
</dbReference>
<evidence type="ECO:0000256" key="2">
    <source>
        <dbReference type="ARBA" id="ARBA00022525"/>
    </source>
</evidence>
<dbReference type="InterPro" id="IPR019931">
    <property type="entry name" value="LPXTG_anchor"/>
</dbReference>
<comment type="caution">
    <text evidence="8">The sequence shown here is derived from an EMBL/GenBank/DDBJ whole genome shotgun (WGS) entry which is preliminary data.</text>
</comment>
<dbReference type="RefSeq" id="WP_187559066.1">
    <property type="nucleotide sequence ID" value="NZ_JACRTP010000006.1"/>
</dbReference>
<evidence type="ECO:0000256" key="5">
    <source>
        <dbReference type="SAM" id="Phobius"/>
    </source>
</evidence>
<name>A0ABR7PDN8_9FIRM</name>
<dbReference type="Proteomes" id="UP000661649">
    <property type="component" value="Unassembled WGS sequence"/>
</dbReference>
<evidence type="ECO:0000313" key="9">
    <source>
        <dbReference type="Proteomes" id="UP000661649"/>
    </source>
</evidence>
<dbReference type="Gene3D" id="2.60.40.10">
    <property type="entry name" value="Immunoglobulins"/>
    <property type="match status" value="1"/>
</dbReference>
<dbReference type="Pfam" id="PF00746">
    <property type="entry name" value="Gram_pos_anchor"/>
    <property type="match status" value="1"/>
</dbReference>
<organism evidence="8 9">
    <name type="scientific">Blautia stercoris</name>
    <dbReference type="NCBI Taxonomy" id="871664"/>
    <lineage>
        <taxon>Bacteria</taxon>
        <taxon>Bacillati</taxon>
        <taxon>Bacillota</taxon>
        <taxon>Clostridia</taxon>
        <taxon>Lachnospirales</taxon>
        <taxon>Lachnospiraceae</taxon>
        <taxon>Blautia</taxon>
    </lineage>
</organism>
<evidence type="ECO:0000256" key="1">
    <source>
        <dbReference type="ARBA" id="ARBA00022512"/>
    </source>
</evidence>
<feature type="transmembrane region" description="Helical" evidence="5">
    <location>
        <begin position="502"/>
        <end position="524"/>
    </location>
</feature>
<keyword evidence="2" id="KW-0964">Secreted</keyword>
<evidence type="ECO:0000313" key="8">
    <source>
        <dbReference type="EMBL" id="MBC8629545.1"/>
    </source>
</evidence>
<dbReference type="Pfam" id="PF17802">
    <property type="entry name" value="SpaA"/>
    <property type="match status" value="1"/>
</dbReference>
<feature type="chain" id="PRO_5045596701" evidence="6">
    <location>
        <begin position="27"/>
        <end position="531"/>
    </location>
</feature>
<keyword evidence="1" id="KW-0134">Cell wall</keyword>
<feature type="domain" description="Gram-positive cocci surface proteins LPxTG" evidence="7">
    <location>
        <begin position="496"/>
        <end position="531"/>
    </location>
</feature>
<proteinExistence type="predicted"/>
<feature type="signal peptide" evidence="6">
    <location>
        <begin position="1"/>
        <end position="26"/>
    </location>
</feature>
<dbReference type="SUPFAM" id="SSF49478">
    <property type="entry name" value="Cna protein B-type domain"/>
    <property type="match status" value="1"/>
</dbReference>
<sequence length="531" mass="56564">MSKLKKMLSMVLAMVMVLAMSIPTFAANGKTEGNVATGTASDKGTITVSGVEETGVTVKAYQIIKAKYENGGKFSGYESLYPTIITDVTADDITVDSAQLADIIDATKVAGTEYAMTSTDGTTYTAEVPVGSYLVVISGAENKIYNPLVVSVVYKNKDGKTAMDFNEVDVTDTENAWAKVSDTPDLDKKIVEGENKVKGNTVNIGDTVNYELSTTIPYYGGNYPKFNIVDKLNGLTYKENSLKVTADGKELTAGTDYKLTVNEAKNEITVDFVVNNAYTLNQYQSKALVVTYAATVNQDAALNGVANVNDATLNFTKDSKVDGKDGSSNDKTYTYTFDIDGTADGSLTNELITKVGTTSSEQKVKLAGAEFTLYTDADLETVYGTAYPENKQFNGVVVTDANGQMTMTGLKAGTYYLKETKAPNGYTLNDTVYTIVIDATIDETTGKLTAWSISVNGATISGDDHTVRSTFTVTDDTPAIGTVEKIEIVNTKISNLPSTGGIGTTIFTIGGCVVMIAAAGLFFATRKKSAK</sequence>
<gene>
    <name evidence="8" type="ORF">H8712_13195</name>
</gene>
<keyword evidence="5" id="KW-0812">Transmembrane</keyword>
<dbReference type="PROSITE" id="PS50847">
    <property type="entry name" value="GRAM_POS_ANCHORING"/>
    <property type="match status" value="1"/>
</dbReference>
<dbReference type="Gene3D" id="2.60.40.740">
    <property type="match status" value="1"/>
</dbReference>
<dbReference type="EMBL" id="JACRTP010000006">
    <property type="protein sequence ID" value="MBC8629545.1"/>
    <property type="molecule type" value="Genomic_DNA"/>
</dbReference>
<keyword evidence="5" id="KW-0472">Membrane</keyword>
<keyword evidence="3 6" id="KW-0732">Signal</keyword>
<dbReference type="NCBIfam" id="TIGR04226">
    <property type="entry name" value="RrgB_K2N_iso_D2"/>
    <property type="match status" value="1"/>
</dbReference>
<evidence type="ECO:0000256" key="6">
    <source>
        <dbReference type="SAM" id="SignalP"/>
    </source>
</evidence>
<dbReference type="InterPro" id="IPR013783">
    <property type="entry name" value="Ig-like_fold"/>
</dbReference>